<reference evidence="4 5" key="1">
    <citation type="submission" date="2012-09" db="EMBL/GenBank/DDBJ databases">
        <title>Genome Sequence of alkane-degrading Bacterium Alcanivorax sp. 6-D-6.</title>
        <authorList>
            <person name="Lai Q."/>
            <person name="Shao Z."/>
        </authorList>
    </citation>
    <scope>NUCLEOTIDE SEQUENCE [LARGE SCALE GENOMIC DNA]</scope>
    <source>
        <strain evidence="4 5">6-D-6</strain>
    </source>
</reference>
<dbReference type="SUPFAM" id="SSF56349">
    <property type="entry name" value="DNA breaking-rejoining enzymes"/>
    <property type="match status" value="1"/>
</dbReference>
<dbReference type="InterPro" id="IPR011010">
    <property type="entry name" value="DNA_brk_join_enz"/>
</dbReference>
<evidence type="ECO:0000313" key="5">
    <source>
        <dbReference type="Proteomes" id="UP000771797"/>
    </source>
</evidence>
<dbReference type="PANTHER" id="PTHR30349">
    <property type="entry name" value="PHAGE INTEGRASE-RELATED"/>
    <property type="match status" value="1"/>
</dbReference>
<dbReference type="EMBL" id="AQPF01000102">
    <property type="protein sequence ID" value="KAF0801694.1"/>
    <property type="molecule type" value="Genomic_DNA"/>
</dbReference>
<dbReference type="InterPro" id="IPR002104">
    <property type="entry name" value="Integrase_catalytic"/>
</dbReference>
<dbReference type="RefSeq" id="WP_159661844.1">
    <property type="nucleotide sequence ID" value="NZ_AQPF01000102.1"/>
</dbReference>
<dbReference type="PROSITE" id="PS51898">
    <property type="entry name" value="TYR_RECOMBINASE"/>
    <property type="match status" value="1"/>
</dbReference>
<dbReference type="InterPro" id="IPR013762">
    <property type="entry name" value="Integrase-like_cat_sf"/>
</dbReference>
<evidence type="ECO:0000313" key="4">
    <source>
        <dbReference type="EMBL" id="KAF0801694.1"/>
    </source>
</evidence>
<dbReference type="PANTHER" id="PTHR30349:SF93">
    <property type="entry name" value="FELS-2 PROPHAGE PROTEIN"/>
    <property type="match status" value="1"/>
</dbReference>
<keyword evidence="1" id="KW-0229">DNA integration</keyword>
<sequence length="328" mass="37486">MIKQLPDGRWLVDVEPVKGHRRRKRFNTKGEAKRFEAHIRTTLRDTAPWELPRKDNRSLWDLAQRWYDLHGKTLKAGKKRLPLLKMASDALACPADRVKPLRYLEYRNRRLENGTHPKTLNNELGFINAVYNKLHRLGDISYPNPLSTVEPLKVEQRELSWLTLPQIALLLSKTDESPNPHLSMVTKVCLSIGARWGEVQYLRVSQLRSGMITLSLTKSGKVRSIPISDDFEKELRAHFQAHGNLAATLKGFRVALRKSGIELPRGQASHVLRHTFAAHFVMNGGNILTLQKILGHASINMTLRYAHLAPDHLREAISLNPFSTLHRQ</sequence>
<organism evidence="4 5">
    <name type="scientific">Alcanivorax xiamenensis</name>
    <dbReference type="NCBI Taxonomy" id="1177156"/>
    <lineage>
        <taxon>Bacteria</taxon>
        <taxon>Pseudomonadati</taxon>
        <taxon>Pseudomonadota</taxon>
        <taxon>Gammaproteobacteria</taxon>
        <taxon>Oceanospirillales</taxon>
        <taxon>Alcanivoracaceae</taxon>
        <taxon>Alcanivorax</taxon>
    </lineage>
</organism>
<dbReference type="Pfam" id="PF24624">
    <property type="entry name" value="Int_N"/>
    <property type="match status" value="1"/>
</dbReference>
<proteinExistence type="predicted"/>
<gene>
    <name evidence="4" type="ORF">A6D6_04268</name>
</gene>
<protein>
    <submittedName>
        <fullName evidence="4">Phage integrase family protein</fullName>
    </submittedName>
</protein>
<dbReference type="Pfam" id="PF00589">
    <property type="entry name" value="Phage_integrase"/>
    <property type="match status" value="1"/>
</dbReference>
<dbReference type="InterPro" id="IPR050090">
    <property type="entry name" value="Tyrosine_recombinase_XerCD"/>
</dbReference>
<keyword evidence="2" id="KW-0233">DNA recombination</keyword>
<accession>A0ABQ6Y263</accession>
<dbReference type="CDD" id="cd00796">
    <property type="entry name" value="INT_Rci_Hp1_C"/>
    <property type="match status" value="1"/>
</dbReference>
<evidence type="ECO:0000256" key="1">
    <source>
        <dbReference type="ARBA" id="ARBA00022908"/>
    </source>
</evidence>
<dbReference type="Gene3D" id="1.10.443.10">
    <property type="entry name" value="Intergrase catalytic core"/>
    <property type="match status" value="1"/>
</dbReference>
<dbReference type="Proteomes" id="UP000771797">
    <property type="component" value="Unassembled WGS sequence"/>
</dbReference>
<keyword evidence="5" id="KW-1185">Reference proteome</keyword>
<name>A0ABQ6Y263_9GAMM</name>
<evidence type="ECO:0000259" key="3">
    <source>
        <dbReference type="PROSITE" id="PS51898"/>
    </source>
</evidence>
<dbReference type="InterPro" id="IPR057084">
    <property type="entry name" value="Int_N"/>
</dbReference>
<evidence type="ECO:0000256" key="2">
    <source>
        <dbReference type="ARBA" id="ARBA00023172"/>
    </source>
</evidence>
<comment type="caution">
    <text evidence="4">The sequence shown here is derived from an EMBL/GenBank/DDBJ whole genome shotgun (WGS) entry which is preliminary data.</text>
</comment>
<feature type="domain" description="Tyr recombinase" evidence="3">
    <location>
        <begin position="157"/>
        <end position="318"/>
    </location>
</feature>